<dbReference type="SUPFAM" id="SSF55174">
    <property type="entry name" value="Alpha-L RNA-binding motif"/>
    <property type="match status" value="1"/>
</dbReference>
<organism evidence="3 4">
    <name type="scientific">Sedimentimonas flavescens</name>
    <dbReference type="NCBI Taxonomy" id="2851012"/>
    <lineage>
        <taxon>Bacteria</taxon>
        <taxon>Pseudomonadati</taxon>
        <taxon>Pseudomonadota</taxon>
        <taxon>Alphaproteobacteria</taxon>
        <taxon>Rhodobacterales</taxon>
        <taxon>Rhodobacter group</taxon>
        <taxon>Sedimentimonas</taxon>
    </lineage>
</organism>
<dbReference type="SMART" id="SM00363">
    <property type="entry name" value="S4"/>
    <property type="match status" value="1"/>
</dbReference>
<accession>A0ABT3A0H4</accession>
<dbReference type="CDD" id="cd00165">
    <property type="entry name" value="S4"/>
    <property type="match status" value="1"/>
</dbReference>
<keyword evidence="4" id="KW-1185">Reference proteome</keyword>
<dbReference type="InterPro" id="IPR002942">
    <property type="entry name" value="S4_RNA-bd"/>
</dbReference>
<dbReference type="Proteomes" id="UP001526166">
    <property type="component" value="Unassembled WGS sequence"/>
</dbReference>
<evidence type="ECO:0000313" key="4">
    <source>
        <dbReference type="Proteomes" id="UP001526166"/>
    </source>
</evidence>
<dbReference type="EMBL" id="JAOWKW010000009">
    <property type="protein sequence ID" value="MCV2879503.1"/>
    <property type="molecule type" value="Genomic_DNA"/>
</dbReference>
<feature type="domain" description="RNA-binding S4" evidence="2">
    <location>
        <begin position="8"/>
        <end position="71"/>
    </location>
</feature>
<dbReference type="PROSITE" id="PS50889">
    <property type="entry name" value="S4"/>
    <property type="match status" value="1"/>
</dbReference>
<protein>
    <submittedName>
        <fullName evidence="3">RNA-binding S4 domain-containing protein</fullName>
    </submittedName>
</protein>
<evidence type="ECO:0000256" key="1">
    <source>
        <dbReference type="PROSITE-ProRule" id="PRU00182"/>
    </source>
</evidence>
<name>A0ABT3A0H4_9RHOB</name>
<proteinExistence type="predicted"/>
<dbReference type="Gene3D" id="3.10.290.10">
    <property type="entry name" value="RNA-binding S4 domain"/>
    <property type="match status" value="1"/>
</dbReference>
<dbReference type="Pfam" id="PF01479">
    <property type="entry name" value="S4"/>
    <property type="match status" value="1"/>
</dbReference>
<comment type="caution">
    <text evidence="3">The sequence shown here is derived from an EMBL/GenBank/DDBJ whole genome shotgun (WGS) entry which is preliminary data.</text>
</comment>
<evidence type="ECO:0000259" key="2">
    <source>
        <dbReference type="SMART" id="SM00363"/>
    </source>
</evidence>
<gene>
    <name evidence="3" type="ORF">OE699_11645</name>
</gene>
<dbReference type="RefSeq" id="WP_263848108.1">
    <property type="nucleotide sequence ID" value="NZ_JAOWKW010000009.1"/>
</dbReference>
<sequence length="104" mass="11261">MAHGSDRIRIDKWLWHARFVKTRGLAVDLVQAGRVRVNGQRIDKPGRAVGPGDVLTVSVAGAVRVIRIEGCGERRGPASEAATLYTALDEPNVPHAAPEAERPF</sequence>
<evidence type="ECO:0000313" key="3">
    <source>
        <dbReference type="EMBL" id="MCV2879503.1"/>
    </source>
</evidence>
<dbReference type="InterPro" id="IPR036986">
    <property type="entry name" value="S4_RNA-bd_sf"/>
</dbReference>
<keyword evidence="1" id="KW-0694">RNA-binding</keyword>
<reference evidence="3 4" key="1">
    <citation type="submission" date="2022-10" db="EMBL/GenBank/DDBJ databases">
        <title>Sinirhodobacter sp. nov., isolated from ocean surface sediments.</title>
        <authorList>
            <person name="He W."/>
            <person name="Wang L."/>
            <person name="Zhang D.-F."/>
        </authorList>
    </citation>
    <scope>NUCLEOTIDE SEQUENCE [LARGE SCALE GENOMIC DNA]</scope>
    <source>
        <strain evidence="3 4">WL0115</strain>
    </source>
</reference>